<dbReference type="AlphaFoldDB" id="A0AAD2G5V9"/>
<dbReference type="InterPro" id="IPR006553">
    <property type="entry name" value="Leu-rich_rpt_Cys-con_subtyp"/>
</dbReference>
<evidence type="ECO:0000313" key="2">
    <source>
        <dbReference type="EMBL" id="CAJ1964022.1"/>
    </source>
</evidence>
<dbReference type="SUPFAM" id="SSF52047">
    <property type="entry name" value="RNI-like"/>
    <property type="match status" value="1"/>
</dbReference>
<evidence type="ECO:0000313" key="3">
    <source>
        <dbReference type="Proteomes" id="UP001295423"/>
    </source>
</evidence>
<name>A0AAD2G5V9_9STRA</name>
<comment type="caution">
    <text evidence="2">The sequence shown here is derived from an EMBL/GenBank/DDBJ whole genome shotgun (WGS) entry which is preliminary data.</text>
</comment>
<dbReference type="InterPro" id="IPR032675">
    <property type="entry name" value="LRR_dom_sf"/>
</dbReference>
<dbReference type="Gene3D" id="3.80.10.10">
    <property type="entry name" value="Ribonuclease Inhibitor"/>
    <property type="match status" value="1"/>
</dbReference>
<sequence>MREIPSLQVLCLRSVGGLGCSAERTFDPNKGKKKKNENKRGNNSNAKQDDNLPQNPTSASKLLQSFDGEIKINRTPAIGKGAVRRKQANDVDLNHPWIGIWSSDDRETQVLQMEYGSPSLDVLQCFIDSLVELGRMDDCKLGVHFFREWKANVLAKKESNTVVVKSKSRKQTPPKKKARREQEVSVKLGSLSLHNSVLGEDTVNAMVESKMASHLAVLDMTGIQPLTDDLLFPILKDASNLKRLSVKNCRRLTSKTLEHLGQYTSQLTSLDIGGAYNLKPQAVLEACANLFYLDELYASGLGWTDGLLQELTSLRGWKGLSMGFAPLLTAGGFKAAMLSQTKSLISLSIPFCEQMVDAALLGALGRHLPLLRALDVRGNTNLVSLTGWYDGRATLAPKPEAQPLLVLARYSGVAKASLEDTKRIHPLDALHLDCILDSDGIGLGIQRTMEVPSENNDEEMQL</sequence>
<keyword evidence="3" id="KW-1185">Reference proteome</keyword>
<proteinExistence type="predicted"/>
<dbReference type="Proteomes" id="UP001295423">
    <property type="component" value="Unassembled WGS sequence"/>
</dbReference>
<dbReference type="EMBL" id="CAKOGP040002169">
    <property type="protein sequence ID" value="CAJ1964022.1"/>
    <property type="molecule type" value="Genomic_DNA"/>
</dbReference>
<accession>A0AAD2G5V9</accession>
<gene>
    <name evidence="2" type="ORF">CYCCA115_LOCUS20433</name>
</gene>
<protein>
    <submittedName>
        <fullName evidence="2">Uncharacterized protein</fullName>
    </submittedName>
</protein>
<feature type="region of interest" description="Disordered" evidence="1">
    <location>
        <begin position="24"/>
        <end position="59"/>
    </location>
</feature>
<evidence type="ECO:0000256" key="1">
    <source>
        <dbReference type="SAM" id="MobiDB-lite"/>
    </source>
</evidence>
<organism evidence="2 3">
    <name type="scientific">Cylindrotheca closterium</name>
    <dbReference type="NCBI Taxonomy" id="2856"/>
    <lineage>
        <taxon>Eukaryota</taxon>
        <taxon>Sar</taxon>
        <taxon>Stramenopiles</taxon>
        <taxon>Ochrophyta</taxon>
        <taxon>Bacillariophyta</taxon>
        <taxon>Bacillariophyceae</taxon>
        <taxon>Bacillariophycidae</taxon>
        <taxon>Bacillariales</taxon>
        <taxon>Bacillariaceae</taxon>
        <taxon>Cylindrotheca</taxon>
    </lineage>
</organism>
<dbReference type="SMART" id="SM00367">
    <property type="entry name" value="LRR_CC"/>
    <property type="match status" value="2"/>
</dbReference>
<reference evidence="2" key="1">
    <citation type="submission" date="2023-08" db="EMBL/GenBank/DDBJ databases">
        <authorList>
            <person name="Audoor S."/>
            <person name="Bilcke G."/>
        </authorList>
    </citation>
    <scope>NUCLEOTIDE SEQUENCE</scope>
</reference>